<dbReference type="PANTHER" id="PTHR30265:SF4">
    <property type="entry name" value="KOW MOTIF FAMILY PROTEIN, EXPRESSED"/>
    <property type="match status" value="1"/>
</dbReference>
<name>A0ABS9QNL5_9HYPH</name>
<sequence length="169" mass="19036">MTQWYIVSCHPRAEQQACAEIAALGQTVYLPSLRKEFHHRRHRKWIRQHYPLWPGYLLVLASEHWSRVLDCQHVTRVLRSQTYAGAGVPIGISDADVQAIRLAQDTGQFDEMRVDRAAVKPGDRLKLHEGAFTGQAGTVESVGDDKIVLMINAMGRELRTVVPVERVAG</sequence>
<dbReference type="EMBL" id="JAKREW010000066">
    <property type="protein sequence ID" value="MCG7509033.1"/>
    <property type="molecule type" value="Genomic_DNA"/>
</dbReference>
<dbReference type="Proteomes" id="UP001201701">
    <property type="component" value="Unassembled WGS sequence"/>
</dbReference>
<comment type="caution">
    <text evidence="5">The sequence shown here is derived from an EMBL/GenBank/DDBJ whole genome shotgun (WGS) entry which is preliminary data.</text>
</comment>
<keyword evidence="6" id="KW-1185">Reference proteome</keyword>
<evidence type="ECO:0000256" key="3">
    <source>
        <dbReference type="ARBA" id="ARBA00023163"/>
    </source>
</evidence>
<reference evidence="5 6" key="1">
    <citation type="submission" date="2022-02" db="EMBL/GenBank/DDBJ databases">
        <title>Draft genome sequence of Mezorhizobium retamae strain IRAMC:0171 isolated from Retama raetam nodules.</title>
        <authorList>
            <person name="Bengaied R."/>
            <person name="Sbissi I."/>
            <person name="Huber K."/>
            <person name="Ghodbane F."/>
            <person name="Nouioui I."/>
            <person name="Tarhouni M."/>
            <person name="Gtari M."/>
        </authorList>
    </citation>
    <scope>NUCLEOTIDE SEQUENCE [LARGE SCALE GENOMIC DNA]</scope>
    <source>
        <strain evidence="5 6">IRAMC:0171</strain>
    </source>
</reference>
<dbReference type="InterPro" id="IPR043425">
    <property type="entry name" value="NusG-like"/>
</dbReference>
<gene>
    <name evidence="5" type="ORF">L4923_28760</name>
</gene>
<dbReference type="Gene3D" id="3.30.70.940">
    <property type="entry name" value="NusG, N-terminal domain"/>
    <property type="match status" value="1"/>
</dbReference>
<evidence type="ECO:0000313" key="5">
    <source>
        <dbReference type="EMBL" id="MCG7509033.1"/>
    </source>
</evidence>
<proteinExistence type="predicted"/>
<organism evidence="5 6">
    <name type="scientific">Mesorhizobium retamae</name>
    <dbReference type="NCBI Taxonomy" id="2912854"/>
    <lineage>
        <taxon>Bacteria</taxon>
        <taxon>Pseudomonadati</taxon>
        <taxon>Pseudomonadota</taxon>
        <taxon>Alphaproteobacteria</taxon>
        <taxon>Hyphomicrobiales</taxon>
        <taxon>Phyllobacteriaceae</taxon>
        <taxon>Mesorhizobium</taxon>
    </lineage>
</organism>
<dbReference type="Pfam" id="PF02357">
    <property type="entry name" value="NusG"/>
    <property type="match status" value="1"/>
</dbReference>
<keyword evidence="3" id="KW-0804">Transcription</keyword>
<accession>A0ABS9QNL5</accession>
<dbReference type="SUPFAM" id="SSF50104">
    <property type="entry name" value="Translation proteins SH3-like domain"/>
    <property type="match status" value="1"/>
</dbReference>
<dbReference type="RefSeq" id="WP_239370531.1">
    <property type="nucleotide sequence ID" value="NZ_JAKREW010000066.1"/>
</dbReference>
<dbReference type="CDD" id="cd06091">
    <property type="entry name" value="KOW_NusG"/>
    <property type="match status" value="1"/>
</dbReference>
<evidence type="ECO:0000256" key="1">
    <source>
        <dbReference type="ARBA" id="ARBA00022814"/>
    </source>
</evidence>
<dbReference type="InterPro" id="IPR006645">
    <property type="entry name" value="NGN-like_dom"/>
</dbReference>
<keyword evidence="1" id="KW-0889">Transcription antitermination</keyword>
<dbReference type="InterPro" id="IPR036735">
    <property type="entry name" value="NGN_dom_sf"/>
</dbReference>
<protein>
    <recommendedName>
        <fullName evidence="4">NusG-like N-terminal domain-containing protein</fullName>
    </recommendedName>
</protein>
<evidence type="ECO:0000259" key="4">
    <source>
        <dbReference type="Pfam" id="PF02357"/>
    </source>
</evidence>
<dbReference type="PANTHER" id="PTHR30265">
    <property type="entry name" value="RHO-INTERACTING TRANSCRIPTION TERMINATION FACTOR NUSG"/>
    <property type="match status" value="1"/>
</dbReference>
<dbReference type="InterPro" id="IPR008991">
    <property type="entry name" value="Translation_prot_SH3-like_sf"/>
</dbReference>
<evidence type="ECO:0000313" key="6">
    <source>
        <dbReference type="Proteomes" id="UP001201701"/>
    </source>
</evidence>
<dbReference type="SUPFAM" id="SSF82679">
    <property type="entry name" value="N-utilization substance G protein NusG, N-terminal domain"/>
    <property type="match status" value="1"/>
</dbReference>
<evidence type="ECO:0000256" key="2">
    <source>
        <dbReference type="ARBA" id="ARBA00023015"/>
    </source>
</evidence>
<feature type="domain" description="NusG-like N-terminal" evidence="4">
    <location>
        <begin position="3"/>
        <end position="101"/>
    </location>
</feature>
<keyword evidence="2" id="KW-0805">Transcription regulation</keyword>